<keyword evidence="2" id="KW-0812">Transmembrane</keyword>
<keyword evidence="4" id="KW-1185">Reference proteome</keyword>
<gene>
    <name evidence="3" type="ORF">HYPSUDRAFT_417228</name>
</gene>
<organism evidence="3 4">
    <name type="scientific">Hypholoma sublateritium (strain FD-334 SS-4)</name>
    <dbReference type="NCBI Taxonomy" id="945553"/>
    <lineage>
        <taxon>Eukaryota</taxon>
        <taxon>Fungi</taxon>
        <taxon>Dikarya</taxon>
        <taxon>Basidiomycota</taxon>
        <taxon>Agaricomycotina</taxon>
        <taxon>Agaricomycetes</taxon>
        <taxon>Agaricomycetidae</taxon>
        <taxon>Agaricales</taxon>
        <taxon>Agaricineae</taxon>
        <taxon>Strophariaceae</taxon>
        <taxon>Hypholoma</taxon>
    </lineage>
</organism>
<feature type="transmembrane region" description="Helical" evidence="2">
    <location>
        <begin position="24"/>
        <end position="51"/>
    </location>
</feature>
<evidence type="ECO:0000313" key="4">
    <source>
        <dbReference type="Proteomes" id="UP000054270"/>
    </source>
</evidence>
<proteinExistence type="predicted"/>
<evidence type="ECO:0000256" key="2">
    <source>
        <dbReference type="SAM" id="Phobius"/>
    </source>
</evidence>
<dbReference type="Proteomes" id="UP000054270">
    <property type="component" value="Unassembled WGS sequence"/>
</dbReference>
<evidence type="ECO:0000256" key="1">
    <source>
        <dbReference type="SAM" id="MobiDB-lite"/>
    </source>
</evidence>
<evidence type="ECO:0000313" key="3">
    <source>
        <dbReference type="EMBL" id="KJA14752.1"/>
    </source>
</evidence>
<name>A0A0D2KJE6_HYPSF</name>
<keyword evidence="2" id="KW-1133">Transmembrane helix</keyword>
<accession>A0A0D2KJE6</accession>
<dbReference type="EMBL" id="KN817666">
    <property type="protein sequence ID" value="KJA14752.1"/>
    <property type="molecule type" value="Genomic_DNA"/>
</dbReference>
<keyword evidence="2" id="KW-0472">Membrane</keyword>
<reference evidence="4" key="1">
    <citation type="submission" date="2014-04" db="EMBL/GenBank/DDBJ databases">
        <title>Evolutionary Origins and Diversification of the Mycorrhizal Mutualists.</title>
        <authorList>
            <consortium name="DOE Joint Genome Institute"/>
            <consortium name="Mycorrhizal Genomics Consortium"/>
            <person name="Kohler A."/>
            <person name="Kuo A."/>
            <person name="Nagy L.G."/>
            <person name="Floudas D."/>
            <person name="Copeland A."/>
            <person name="Barry K.W."/>
            <person name="Cichocki N."/>
            <person name="Veneault-Fourrey C."/>
            <person name="LaButti K."/>
            <person name="Lindquist E.A."/>
            <person name="Lipzen A."/>
            <person name="Lundell T."/>
            <person name="Morin E."/>
            <person name="Murat C."/>
            <person name="Riley R."/>
            <person name="Ohm R."/>
            <person name="Sun H."/>
            <person name="Tunlid A."/>
            <person name="Henrissat B."/>
            <person name="Grigoriev I.V."/>
            <person name="Hibbett D.S."/>
            <person name="Martin F."/>
        </authorList>
    </citation>
    <scope>NUCLEOTIDE SEQUENCE [LARGE SCALE GENOMIC DNA]</scope>
    <source>
        <strain evidence="4">FD-334 SS-4</strain>
    </source>
</reference>
<dbReference type="OrthoDB" id="10586155at2759"/>
<sequence length="85" mass="9525">MDIYALGLDDPDTRFGTSDDIRNWLLRLIMISAAVSFASLSISVVTALWVIKKRNNVDSLPTASTWSPNVPDSPQNHSMKRFDLM</sequence>
<feature type="region of interest" description="Disordered" evidence="1">
    <location>
        <begin position="59"/>
        <end position="85"/>
    </location>
</feature>
<feature type="compositionally biased region" description="Polar residues" evidence="1">
    <location>
        <begin position="59"/>
        <end position="77"/>
    </location>
</feature>
<dbReference type="AlphaFoldDB" id="A0A0D2KJE6"/>
<protein>
    <submittedName>
        <fullName evidence="3">Uncharacterized protein</fullName>
    </submittedName>
</protein>